<gene>
    <name evidence="1" type="ORF">TH30_11465</name>
</gene>
<evidence type="ECO:0000313" key="1">
    <source>
        <dbReference type="EMBL" id="RCK45754.1"/>
    </source>
</evidence>
<dbReference type="Proteomes" id="UP000252255">
    <property type="component" value="Unassembled WGS sequence"/>
</dbReference>
<dbReference type="InterPro" id="IPR043137">
    <property type="entry name" value="GGT_ssub_C"/>
</dbReference>
<accession>A0A367WWC0</accession>
<dbReference type="Pfam" id="PF01019">
    <property type="entry name" value="G_glu_transpept"/>
    <property type="match status" value="1"/>
</dbReference>
<dbReference type="PRINTS" id="PR01210">
    <property type="entry name" value="GGTRANSPTASE"/>
</dbReference>
<keyword evidence="1" id="KW-0808">Transferase</keyword>
<protein>
    <submittedName>
        <fullName evidence="1">Gamma-glutamyltransferase</fullName>
    </submittedName>
</protein>
<dbReference type="GO" id="GO:0016740">
    <property type="term" value="F:transferase activity"/>
    <property type="evidence" value="ECO:0007669"/>
    <property type="project" value="UniProtKB-KW"/>
</dbReference>
<dbReference type="EMBL" id="JPWI01000006">
    <property type="protein sequence ID" value="RCK45754.1"/>
    <property type="molecule type" value="Genomic_DNA"/>
</dbReference>
<dbReference type="InterPro" id="IPR043138">
    <property type="entry name" value="GGT_lsub"/>
</dbReference>
<dbReference type="PANTHER" id="PTHR43881">
    <property type="entry name" value="GAMMA-GLUTAMYLTRANSPEPTIDASE (AFU_ORTHOLOGUE AFUA_4G13580)"/>
    <property type="match status" value="1"/>
</dbReference>
<comment type="caution">
    <text evidence="1">The sequence shown here is derived from an EMBL/GenBank/DDBJ whole genome shotgun (WGS) entry which is preliminary data.</text>
</comment>
<evidence type="ECO:0000313" key="2">
    <source>
        <dbReference type="Proteomes" id="UP000252255"/>
    </source>
</evidence>
<dbReference type="InterPro" id="IPR029055">
    <property type="entry name" value="Ntn_hydrolases_N"/>
</dbReference>
<dbReference type="InterPro" id="IPR052896">
    <property type="entry name" value="GGT-like_enzyme"/>
</dbReference>
<dbReference type="SUPFAM" id="SSF56235">
    <property type="entry name" value="N-terminal nucleophile aminohydrolases (Ntn hydrolases)"/>
    <property type="match status" value="1"/>
</dbReference>
<dbReference type="PANTHER" id="PTHR43881:SF5">
    <property type="entry name" value="GAMMA-GLUTAMYLTRANSPEPTIDASE"/>
    <property type="match status" value="1"/>
</dbReference>
<dbReference type="Gene3D" id="3.60.20.40">
    <property type="match status" value="1"/>
</dbReference>
<organism evidence="1 2">
    <name type="scientific">Thalassospira profundimaris</name>
    <dbReference type="NCBI Taxonomy" id="502049"/>
    <lineage>
        <taxon>Bacteria</taxon>
        <taxon>Pseudomonadati</taxon>
        <taxon>Pseudomonadota</taxon>
        <taxon>Alphaproteobacteria</taxon>
        <taxon>Rhodospirillales</taxon>
        <taxon>Thalassospiraceae</taxon>
        <taxon>Thalassospira</taxon>
    </lineage>
</organism>
<dbReference type="AlphaFoldDB" id="A0A367WWC0"/>
<dbReference type="Gene3D" id="1.10.246.130">
    <property type="match status" value="1"/>
</dbReference>
<proteinExistence type="predicted"/>
<sequence length="533" mass="56272">MTMSDKEVSTKMHRAMITSPSTAASEAGAAVLRDGGTAIEAVVATAAMLAVTYPHFCGIGGDAVWMVSDGSGNVQSFMGIGQAAQNPGSFADAGKPIPLRGPGSTLTTACTVDSWQHALDHSAKHWGGNKKLADLIAPAISLAENGFPISASQCFWLDFRKEDIANWPGFTDIFAPNGKMPVAGEMFYQPQLAESLKLIAQNGARDFYEGELAGRIIAGLSAVGSPITAADLAKTRTRTADAVSLEYGDVTLFAPPAPTQGLATLMTMGVLRELGAKNWAEGDADHFHLVVEAIKQAFLERDQIGDPDFALDDFTAMLDPAKLQSAAGNISPSQAMDWPHPFRHGDTVFLAAKDANGNSASVLQSTYFDWGSGVVAGDTGIVWQNRGAAFTTRPGHPNSYKPGKRPFYTLNPGLALRNGKPHLLYGTQGADGQPQTLAMLLTRVLDFGLSPAEALAKPRFLLGKTFSDTNDSLKLEVDAGDAVFDTLSERGHILRAIEAQSALAGQAGIIRIDEDGFVDGAHDPRSDGMAIGV</sequence>
<name>A0A367WWC0_9PROT</name>
<reference evidence="1 2" key="1">
    <citation type="submission" date="2014-07" db="EMBL/GenBank/DDBJ databases">
        <title>Draft genome sequence of Thalassospira profundimaris PR54-5.</title>
        <authorList>
            <person name="Lai Q."/>
            <person name="Shao Z."/>
        </authorList>
    </citation>
    <scope>NUCLEOTIDE SEQUENCE [LARGE SCALE GENOMIC DNA]</scope>
    <source>
        <strain evidence="1 2">PR54-5</strain>
    </source>
</reference>